<gene>
    <name evidence="6" type="ORF">AQJ64_28555</name>
</gene>
<feature type="signal peptide" evidence="4">
    <location>
        <begin position="1"/>
        <end position="23"/>
    </location>
</feature>
<dbReference type="EMBL" id="LMWW01000047">
    <property type="protein sequence ID" value="KUN79683.1"/>
    <property type="molecule type" value="Genomic_DNA"/>
</dbReference>
<feature type="domain" description="Periplasmic binding protein" evidence="5">
    <location>
        <begin position="49"/>
        <end position="302"/>
    </location>
</feature>
<dbReference type="AlphaFoldDB" id="A0A101STA9"/>
<evidence type="ECO:0000256" key="1">
    <source>
        <dbReference type="ARBA" id="ARBA00004196"/>
    </source>
</evidence>
<dbReference type="PANTHER" id="PTHR46847:SF1">
    <property type="entry name" value="D-ALLOSE-BINDING PERIPLASMIC PROTEIN-RELATED"/>
    <property type="match status" value="1"/>
</dbReference>
<dbReference type="InterPro" id="IPR025997">
    <property type="entry name" value="SBP_2_dom"/>
</dbReference>
<protein>
    <recommendedName>
        <fullName evidence="5">Periplasmic binding protein domain-containing protein</fullName>
    </recommendedName>
</protein>
<evidence type="ECO:0000313" key="7">
    <source>
        <dbReference type="Proteomes" id="UP000052982"/>
    </source>
</evidence>
<accession>A0A101STA9</accession>
<organism evidence="6 7">
    <name type="scientific">Streptomyces griseoruber</name>
    <dbReference type="NCBI Taxonomy" id="1943"/>
    <lineage>
        <taxon>Bacteria</taxon>
        <taxon>Bacillati</taxon>
        <taxon>Actinomycetota</taxon>
        <taxon>Actinomycetes</taxon>
        <taxon>Kitasatosporales</taxon>
        <taxon>Streptomycetaceae</taxon>
        <taxon>Streptomyces</taxon>
    </lineage>
</organism>
<evidence type="ECO:0000256" key="2">
    <source>
        <dbReference type="ARBA" id="ARBA00007639"/>
    </source>
</evidence>
<dbReference type="PANTHER" id="PTHR46847">
    <property type="entry name" value="D-ALLOSE-BINDING PERIPLASMIC PROTEIN-RELATED"/>
    <property type="match status" value="1"/>
</dbReference>
<dbReference type="RefSeq" id="WP_059203105.1">
    <property type="nucleotide sequence ID" value="NZ_KQ948774.1"/>
</dbReference>
<keyword evidence="3 4" id="KW-0732">Signal</keyword>
<dbReference type="Pfam" id="PF13407">
    <property type="entry name" value="Peripla_BP_4"/>
    <property type="match status" value="1"/>
</dbReference>
<dbReference type="STRING" id="1943.AQJ64_28555"/>
<evidence type="ECO:0000256" key="3">
    <source>
        <dbReference type="ARBA" id="ARBA00022729"/>
    </source>
</evidence>
<feature type="chain" id="PRO_5039584932" description="Periplasmic binding protein domain-containing protein" evidence="4">
    <location>
        <begin position="24"/>
        <end position="376"/>
    </location>
</feature>
<reference evidence="6 7" key="1">
    <citation type="submission" date="2015-10" db="EMBL/GenBank/DDBJ databases">
        <title>Draft genome sequence of Streptomyces griseoruber DSM 40281, type strain for the species Streptomyces griseoruber.</title>
        <authorList>
            <person name="Ruckert C."/>
            <person name="Winkler A."/>
            <person name="Kalinowski J."/>
            <person name="Kampfer P."/>
            <person name="Glaeser S."/>
        </authorList>
    </citation>
    <scope>NUCLEOTIDE SEQUENCE [LARGE SCALE GENOMIC DNA]</scope>
    <source>
        <strain evidence="6 7">DSM 40281</strain>
    </source>
</reference>
<dbReference type="GO" id="GO:0030313">
    <property type="term" value="C:cell envelope"/>
    <property type="evidence" value="ECO:0007669"/>
    <property type="project" value="UniProtKB-SubCell"/>
</dbReference>
<comment type="caution">
    <text evidence="6">The sequence shown here is derived from an EMBL/GenBank/DDBJ whole genome shotgun (WGS) entry which is preliminary data.</text>
</comment>
<evidence type="ECO:0000313" key="6">
    <source>
        <dbReference type="EMBL" id="KUN79683.1"/>
    </source>
</evidence>
<proteinExistence type="inferred from homology"/>
<dbReference type="GO" id="GO:0030246">
    <property type="term" value="F:carbohydrate binding"/>
    <property type="evidence" value="ECO:0007669"/>
    <property type="project" value="UniProtKB-ARBA"/>
</dbReference>
<dbReference type="Gene3D" id="3.40.50.2300">
    <property type="match status" value="2"/>
</dbReference>
<dbReference type="PROSITE" id="PS51257">
    <property type="entry name" value="PROKAR_LIPOPROTEIN"/>
    <property type="match status" value="1"/>
</dbReference>
<dbReference type="OrthoDB" id="7322203at2"/>
<dbReference type="Proteomes" id="UP000052982">
    <property type="component" value="Unassembled WGS sequence"/>
</dbReference>
<comment type="similarity">
    <text evidence="2">Belongs to the bacterial solute-binding protein 2 family.</text>
</comment>
<comment type="subcellular location">
    <subcellularLocation>
        <location evidence="1">Cell envelope</location>
    </subcellularLocation>
</comment>
<dbReference type="InterPro" id="IPR028082">
    <property type="entry name" value="Peripla_BP_I"/>
</dbReference>
<dbReference type="SUPFAM" id="SSF53822">
    <property type="entry name" value="Periplasmic binding protein-like I"/>
    <property type="match status" value="1"/>
</dbReference>
<evidence type="ECO:0000259" key="5">
    <source>
        <dbReference type="Pfam" id="PF13407"/>
    </source>
</evidence>
<sequence length="376" mass="39136">MNARSVRGAVAVAASLCALVALSACTVRPDAGAEDVSGAPAQARNLKVGWSTTSLTTAWMSQTLTTLQGDVDRLRSAGKVGSFQAFDAGDDTTLQIAQIRAMIRQTYDVILVDAGSPTALDPVLEEAVAAGITVVAFDSLPTSPVVLKVGTDQWAWGSMLADWLVDALDGRGDIIAMTGPAGTTGRDDRWAGAAAVFARHPGIRVVETVHSANSVDPAARAFASAYARHPDVRGVFSPGGTLSAAVLRTLVEEDDRLVPVTGENYNGFLKLWRSKQAEGFSALATAQPAYLSVIALEAAVAQREGVKVPAAIDVPLLEITDDNLARYAEPGAPDDTYPVDALPQARIDQLIGRPAGPGQGRAGVGWGWAEGVVANV</sequence>
<keyword evidence="7" id="KW-1185">Reference proteome</keyword>
<evidence type="ECO:0000256" key="4">
    <source>
        <dbReference type="SAM" id="SignalP"/>
    </source>
</evidence>
<name>A0A101STA9_9ACTN</name>